<reference evidence="2" key="1">
    <citation type="journal article" date="2017" name="Nat. Ecol. Evol.">
        <title>Genome expansion and lineage-specific genetic innovations in the forest pathogenic fungi Armillaria.</title>
        <authorList>
            <person name="Sipos G."/>
            <person name="Prasanna A.N."/>
            <person name="Walter M.C."/>
            <person name="O'Connor E."/>
            <person name="Balint B."/>
            <person name="Krizsan K."/>
            <person name="Kiss B."/>
            <person name="Hess J."/>
            <person name="Varga T."/>
            <person name="Slot J."/>
            <person name="Riley R."/>
            <person name="Boka B."/>
            <person name="Rigling D."/>
            <person name="Barry K."/>
            <person name="Lee J."/>
            <person name="Mihaltcheva S."/>
            <person name="LaButti K."/>
            <person name="Lipzen A."/>
            <person name="Waldron R."/>
            <person name="Moloney N.M."/>
            <person name="Sperisen C."/>
            <person name="Kredics L."/>
            <person name="Vagvoelgyi C."/>
            <person name="Patrignani A."/>
            <person name="Fitzpatrick D."/>
            <person name="Nagy I."/>
            <person name="Doyle S."/>
            <person name="Anderson J.B."/>
            <person name="Grigoriev I.V."/>
            <person name="Gueldener U."/>
            <person name="Muensterkoetter M."/>
            <person name="Nagy L.G."/>
        </authorList>
    </citation>
    <scope>NUCLEOTIDE SEQUENCE [LARGE SCALE GENOMIC DNA]</scope>
    <source>
        <strain evidence="2">C18/9</strain>
    </source>
</reference>
<accession>A0A284RJY2</accession>
<dbReference type="InterPro" id="IPR008928">
    <property type="entry name" value="6-hairpin_glycosidase_sf"/>
</dbReference>
<dbReference type="AlphaFoldDB" id="A0A284RJY2"/>
<dbReference type="GO" id="GO:0005975">
    <property type="term" value="P:carbohydrate metabolic process"/>
    <property type="evidence" value="ECO:0007669"/>
    <property type="project" value="InterPro"/>
</dbReference>
<dbReference type="OMA" id="YEYRATH"/>
<dbReference type="EMBL" id="FUEG01000010">
    <property type="protein sequence ID" value="SJL09045.1"/>
    <property type="molecule type" value="Genomic_DNA"/>
</dbReference>
<dbReference type="Proteomes" id="UP000219338">
    <property type="component" value="Unassembled WGS sequence"/>
</dbReference>
<evidence type="ECO:0000313" key="1">
    <source>
        <dbReference type="EMBL" id="SJL09045.1"/>
    </source>
</evidence>
<sequence>MYFWHAGHWALWNNWELLNRSTSTYDKFLPSSIARAQEQQHWPSGARWPKMTDPSGRSSPGEINNLLIWQQPHPLVFAQYEYRASPTIETLRKWEDVVRETANWMAAFAWYNESTGVYDLGPPMYVVSEDTSPNVTVNPTFELAYWRLGLGFAREWMEKLGAEVPKNWTVVKDNLAALPVNNGTYKVYETLENDFWTDPKYTNDHPSLVGLYGWLPETEGLNLTIAKATAKKVRENWNATNFWGWDFPMLAMSSARNGDAEEAVEWLLDPLFNFDEVRMPLTHVRIPPPYFPGSGGLLYAVAMMACGWDGSEGDAPGFPKDGWVVRCEGLSKAL</sequence>
<organism evidence="1 2">
    <name type="scientific">Armillaria ostoyae</name>
    <name type="common">Armillaria root rot fungus</name>
    <dbReference type="NCBI Taxonomy" id="47428"/>
    <lineage>
        <taxon>Eukaryota</taxon>
        <taxon>Fungi</taxon>
        <taxon>Dikarya</taxon>
        <taxon>Basidiomycota</taxon>
        <taxon>Agaricomycotina</taxon>
        <taxon>Agaricomycetes</taxon>
        <taxon>Agaricomycetidae</taxon>
        <taxon>Agaricales</taxon>
        <taxon>Marasmiineae</taxon>
        <taxon>Physalacriaceae</taxon>
        <taxon>Armillaria</taxon>
    </lineage>
</organism>
<protein>
    <submittedName>
        <fullName evidence="1">Uncharacterized protein</fullName>
    </submittedName>
</protein>
<dbReference type="Gene3D" id="1.50.10.10">
    <property type="match status" value="1"/>
</dbReference>
<name>A0A284RJY2_ARMOS</name>
<proteinExistence type="predicted"/>
<dbReference type="STRING" id="47428.A0A284RJY2"/>
<dbReference type="GO" id="GO:0003824">
    <property type="term" value="F:catalytic activity"/>
    <property type="evidence" value="ECO:0007669"/>
    <property type="project" value="UniProtKB-ARBA"/>
</dbReference>
<dbReference type="InterPro" id="IPR012341">
    <property type="entry name" value="6hp_glycosidase-like_sf"/>
</dbReference>
<dbReference type="OrthoDB" id="3534988at2759"/>
<evidence type="ECO:0000313" key="2">
    <source>
        <dbReference type="Proteomes" id="UP000219338"/>
    </source>
</evidence>
<gene>
    <name evidence="1" type="ORF">ARMOST_12421</name>
</gene>
<keyword evidence="2" id="KW-1185">Reference proteome</keyword>
<dbReference type="SUPFAM" id="SSF48208">
    <property type="entry name" value="Six-hairpin glycosidases"/>
    <property type="match status" value="1"/>
</dbReference>